<feature type="chain" id="PRO_5020957383" evidence="1">
    <location>
        <begin position="23"/>
        <end position="243"/>
    </location>
</feature>
<dbReference type="SUPFAM" id="SSF56935">
    <property type="entry name" value="Porins"/>
    <property type="match status" value="1"/>
</dbReference>
<evidence type="ECO:0000313" key="2">
    <source>
        <dbReference type="EMBL" id="THF61987.1"/>
    </source>
</evidence>
<feature type="signal peptide" evidence="1">
    <location>
        <begin position="1"/>
        <end position="22"/>
    </location>
</feature>
<dbReference type="EMBL" id="SSOD01000005">
    <property type="protein sequence ID" value="THF61987.1"/>
    <property type="molecule type" value="Genomic_DNA"/>
</dbReference>
<keyword evidence="3" id="KW-1185">Reference proteome</keyword>
<dbReference type="Gene3D" id="2.40.160.10">
    <property type="entry name" value="Porin"/>
    <property type="match status" value="1"/>
</dbReference>
<proteinExistence type="predicted"/>
<comment type="caution">
    <text evidence="2">The sequence shown here is derived from an EMBL/GenBank/DDBJ whole genome shotgun (WGS) entry which is preliminary data.</text>
</comment>
<organism evidence="2 3">
    <name type="scientific">Pseudothauera rhizosphaerae</name>
    <dbReference type="NCBI Taxonomy" id="2565932"/>
    <lineage>
        <taxon>Bacteria</taxon>
        <taxon>Pseudomonadati</taxon>
        <taxon>Pseudomonadota</taxon>
        <taxon>Betaproteobacteria</taxon>
        <taxon>Rhodocyclales</taxon>
        <taxon>Zoogloeaceae</taxon>
        <taxon>Pseudothauera</taxon>
    </lineage>
</organism>
<dbReference type="Proteomes" id="UP000307956">
    <property type="component" value="Unassembled WGS sequence"/>
</dbReference>
<keyword evidence="1" id="KW-0732">Signal</keyword>
<dbReference type="NCBIfam" id="TIGR02001">
    <property type="entry name" value="gcw_chp"/>
    <property type="match status" value="1"/>
</dbReference>
<dbReference type="Pfam" id="PF09694">
    <property type="entry name" value="Gcw_chp"/>
    <property type="match status" value="1"/>
</dbReference>
<name>A0A4S4AQM1_9RHOO</name>
<protein>
    <submittedName>
        <fullName evidence="2">Porin</fullName>
    </submittedName>
</protein>
<evidence type="ECO:0000256" key="1">
    <source>
        <dbReference type="SAM" id="SignalP"/>
    </source>
</evidence>
<accession>A0A4S4AQM1</accession>
<dbReference type="InterPro" id="IPR010239">
    <property type="entry name" value="CHP02001"/>
</dbReference>
<sequence length="243" mass="26612">MQKRILASALAAALLGSGAALAEDSPFSANVSVVSDYAFRGISQTDQRPALQGGFDYAHDSGFYVGFWASNVSWLSDLEKGLDVNSSSSLETNLYAGYATELGPIGVDVGLLQYYYPGDFDSEWKAATGSKSPNTLEAYVGLSWEFLSFTYSHTLSSHQFGVEDAKNSGYYDLGVAYEILDGLTLDAHYGYSDTRNADNYEDWKLGATYSYGGFDFGLHYVDTDIKDNRLADDRFILSVSRSF</sequence>
<reference evidence="2 3" key="1">
    <citation type="submission" date="2019-04" db="EMBL/GenBank/DDBJ databases">
        <title>Azoarcus rhizosphaerae sp. nov. isolated from rhizosphere of Ficus religiosa.</title>
        <authorList>
            <person name="Lin S.-Y."/>
            <person name="Hameed A."/>
            <person name="Hsu Y.-H."/>
            <person name="Young C.-C."/>
        </authorList>
    </citation>
    <scope>NUCLEOTIDE SEQUENCE [LARGE SCALE GENOMIC DNA]</scope>
    <source>
        <strain evidence="2 3">CC-YHH848</strain>
    </source>
</reference>
<dbReference type="AlphaFoldDB" id="A0A4S4AQM1"/>
<dbReference type="InterPro" id="IPR023614">
    <property type="entry name" value="Porin_dom_sf"/>
</dbReference>
<dbReference type="OrthoDB" id="9793561at2"/>
<evidence type="ECO:0000313" key="3">
    <source>
        <dbReference type="Proteomes" id="UP000307956"/>
    </source>
</evidence>
<dbReference type="RefSeq" id="WP_136384353.1">
    <property type="nucleotide sequence ID" value="NZ_SSOD01000005.1"/>
</dbReference>
<gene>
    <name evidence="2" type="ORF">E6O51_07430</name>
</gene>